<dbReference type="GO" id="GO:0004843">
    <property type="term" value="F:cysteine-type deubiquitinase activity"/>
    <property type="evidence" value="ECO:0007669"/>
    <property type="project" value="UniProtKB-EC"/>
</dbReference>
<keyword evidence="4" id="KW-0645">Protease</keyword>
<evidence type="ECO:0000256" key="2">
    <source>
        <dbReference type="ARBA" id="ARBA00004123"/>
    </source>
</evidence>
<dbReference type="EMBL" id="AMZH03001370">
    <property type="protein sequence ID" value="RRT79533.1"/>
    <property type="molecule type" value="Genomic_DNA"/>
</dbReference>
<sequence>MAVEGAVGLGIAGRGATLVLRTSWFNRSSWICAKEIAAIRVLQKALEIWDLQVVPLNSPAAELSKFEPELENAFICHLHDHWFCIRKVNGEWYNFNSLLPSPEHLSQFYLSAYIDTLKDSGWSIFLVRGNFPTDCPIPHDFSTGFGQWLTPEDAQQIAKSCNQMKFSTQEAYSSNKIDTMAEQEEEDLNAAVKASLMDYTSIQNGPDVIEDSAILGLKVDPPINNNNSSFMESCPHSTESGESSSDVHNGTRGVETRSSSHDDKVQ</sequence>
<proteinExistence type="predicted"/>
<comment type="caution">
    <text evidence="11">Lacks conserved residue(s) required for the propagation of feature annotation.</text>
</comment>
<evidence type="ECO:0000256" key="8">
    <source>
        <dbReference type="ARBA" id="ARBA00023015"/>
    </source>
</evidence>
<evidence type="ECO:0000313" key="15">
    <source>
        <dbReference type="Proteomes" id="UP000287651"/>
    </source>
</evidence>
<feature type="domain" description="Josephin" evidence="13">
    <location>
        <begin position="1"/>
        <end position="142"/>
    </location>
</feature>
<dbReference type="PRINTS" id="PR01233">
    <property type="entry name" value="JOSEPHIN"/>
</dbReference>
<keyword evidence="6" id="KW-0378">Hydrolase</keyword>
<evidence type="ECO:0000256" key="12">
    <source>
        <dbReference type="SAM" id="MobiDB-lite"/>
    </source>
</evidence>
<protein>
    <recommendedName>
        <fullName evidence="3">ubiquitinyl hydrolase 1</fullName>
        <ecNumber evidence="3">3.4.19.12</ecNumber>
    </recommendedName>
</protein>
<dbReference type="GO" id="GO:0005634">
    <property type="term" value="C:nucleus"/>
    <property type="evidence" value="ECO:0007669"/>
    <property type="project" value="UniProtKB-SubCell"/>
</dbReference>
<name>A0A427ATG6_ENSVE</name>
<comment type="subcellular location">
    <subcellularLocation>
        <location evidence="2">Nucleus</location>
    </subcellularLocation>
</comment>
<reference evidence="14 15" key="1">
    <citation type="journal article" date="2014" name="Agronomy (Basel)">
        <title>A Draft Genome Sequence for Ensete ventricosum, the Drought-Tolerant Tree Against Hunger.</title>
        <authorList>
            <person name="Harrison J."/>
            <person name="Moore K.A."/>
            <person name="Paszkiewicz K."/>
            <person name="Jones T."/>
            <person name="Grant M."/>
            <person name="Ambacheew D."/>
            <person name="Muzemil S."/>
            <person name="Studholme D.J."/>
        </authorList>
    </citation>
    <scope>NUCLEOTIDE SEQUENCE [LARGE SCALE GENOMIC DNA]</scope>
</reference>
<comment type="catalytic activity">
    <reaction evidence="1">
        <text>Thiol-dependent hydrolysis of ester, thioester, amide, peptide and isopeptide bonds formed by the C-terminal Gly of ubiquitin (a 76-residue protein attached to proteins as an intracellular targeting signal).</text>
        <dbReference type="EC" id="3.4.19.12"/>
    </reaction>
</comment>
<keyword evidence="8" id="KW-0805">Transcription regulation</keyword>
<keyword evidence="10" id="KW-0539">Nucleus</keyword>
<dbReference type="Pfam" id="PF02099">
    <property type="entry name" value="Josephin"/>
    <property type="match status" value="1"/>
</dbReference>
<evidence type="ECO:0000256" key="5">
    <source>
        <dbReference type="ARBA" id="ARBA00022786"/>
    </source>
</evidence>
<evidence type="ECO:0000256" key="10">
    <source>
        <dbReference type="ARBA" id="ARBA00023242"/>
    </source>
</evidence>
<evidence type="ECO:0000256" key="9">
    <source>
        <dbReference type="ARBA" id="ARBA00023163"/>
    </source>
</evidence>
<feature type="compositionally biased region" description="Basic and acidic residues" evidence="12">
    <location>
        <begin position="254"/>
        <end position="266"/>
    </location>
</feature>
<dbReference type="Gene3D" id="3.90.70.40">
    <property type="match status" value="1"/>
</dbReference>
<keyword evidence="9" id="KW-0804">Transcription</keyword>
<accession>A0A427ATG6</accession>
<dbReference type="FunFam" id="3.90.70.40:FF:000004">
    <property type="entry name" value="ataxin-3 homolog"/>
    <property type="match status" value="1"/>
</dbReference>
<keyword evidence="5" id="KW-0833">Ubl conjugation pathway</keyword>
<gene>
    <name evidence="14" type="ORF">B296_00013774</name>
</gene>
<evidence type="ECO:0000256" key="1">
    <source>
        <dbReference type="ARBA" id="ARBA00000707"/>
    </source>
</evidence>
<evidence type="ECO:0000256" key="3">
    <source>
        <dbReference type="ARBA" id="ARBA00012759"/>
    </source>
</evidence>
<dbReference type="InterPro" id="IPR033865">
    <property type="entry name" value="Ataxin-3"/>
</dbReference>
<dbReference type="PROSITE" id="PS50957">
    <property type="entry name" value="JOSEPHIN"/>
    <property type="match status" value="1"/>
</dbReference>
<dbReference type="Proteomes" id="UP000287651">
    <property type="component" value="Unassembled WGS sequence"/>
</dbReference>
<dbReference type="EC" id="3.4.19.12" evidence="3"/>
<evidence type="ECO:0000259" key="13">
    <source>
        <dbReference type="PROSITE" id="PS50957"/>
    </source>
</evidence>
<feature type="compositionally biased region" description="Polar residues" evidence="12">
    <location>
        <begin position="226"/>
        <end position="248"/>
    </location>
</feature>
<dbReference type="InterPro" id="IPR006155">
    <property type="entry name" value="Josephin"/>
</dbReference>
<dbReference type="PANTHER" id="PTHR14159">
    <property type="entry name" value="ATAXIN-3-RELATED"/>
    <property type="match status" value="1"/>
</dbReference>
<feature type="region of interest" description="Disordered" evidence="12">
    <location>
        <begin position="226"/>
        <end position="266"/>
    </location>
</feature>
<dbReference type="SMART" id="SM01246">
    <property type="entry name" value="Josephin"/>
    <property type="match status" value="1"/>
</dbReference>
<keyword evidence="7" id="KW-0788">Thiol protease</keyword>
<evidence type="ECO:0000256" key="7">
    <source>
        <dbReference type="ARBA" id="ARBA00022807"/>
    </source>
</evidence>
<dbReference type="AlphaFoldDB" id="A0A427ATG6"/>
<evidence type="ECO:0000256" key="6">
    <source>
        <dbReference type="ARBA" id="ARBA00022801"/>
    </source>
</evidence>
<dbReference type="PANTHER" id="PTHR14159:SF0">
    <property type="entry name" value="ATAXIN-3-RELATED"/>
    <property type="match status" value="1"/>
</dbReference>
<evidence type="ECO:0000256" key="11">
    <source>
        <dbReference type="PROSITE-ProRule" id="PRU00331"/>
    </source>
</evidence>
<dbReference type="GO" id="GO:0016579">
    <property type="term" value="P:protein deubiquitination"/>
    <property type="evidence" value="ECO:0007669"/>
    <property type="project" value="InterPro"/>
</dbReference>
<dbReference type="GO" id="GO:0006508">
    <property type="term" value="P:proteolysis"/>
    <property type="evidence" value="ECO:0007669"/>
    <property type="project" value="UniProtKB-KW"/>
</dbReference>
<organism evidence="14 15">
    <name type="scientific">Ensete ventricosum</name>
    <name type="common">Abyssinian banana</name>
    <name type="synonym">Musa ensete</name>
    <dbReference type="NCBI Taxonomy" id="4639"/>
    <lineage>
        <taxon>Eukaryota</taxon>
        <taxon>Viridiplantae</taxon>
        <taxon>Streptophyta</taxon>
        <taxon>Embryophyta</taxon>
        <taxon>Tracheophyta</taxon>
        <taxon>Spermatophyta</taxon>
        <taxon>Magnoliopsida</taxon>
        <taxon>Liliopsida</taxon>
        <taxon>Zingiberales</taxon>
        <taxon>Musaceae</taxon>
        <taxon>Ensete</taxon>
    </lineage>
</organism>
<evidence type="ECO:0000256" key="4">
    <source>
        <dbReference type="ARBA" id="ARBA00022670"/>
    </source>
</evidence>
<evidence type="ECO:0000313" key="14">
    <source>
        <dbReference type="EMBL" id="RRT79533.1"/>
    </source>
</evidence>
<comment type="caution">
    <text evidence="14">The sequence shown here is derived from an EMBL/GenBank/DDBJ whole genome shotgun (WGS) entry which is preliminary data.</text>
</comment>